<dbReference type="RefSeq" id="WP_140007614.1">
    <property type="nucleotide sequence ID" value="NZ_JBHMDG010000007.1"/>
</dbReference>
<dbReference type="Proteomes" id="UP001589750">
    <property type="component" value="Unassembled WGS sequence"/>
</dbReference>
<evidence type="ECO:0000256" key="1">
    <source>
        <dbReference type="SAM" id="Phobius"/>
    </source>
</evidence>
<proteinExistence type="predicted"/>
<sequence length="219" mass="21945">MDGDNQRESFGATSGRVFGIIGLLVGAALVVGGLSGSPITWEVPSIGVLILVLSWTALLRPSVSVAGGDLMLRGMVDTVSIPLGAIEQVSVRQVLSVVAGDRKYSSAAVGRGRREMFRDQVRGTGAGGGGAGGAGALGGASTLGGAIGADAGDADGASFGLYVESRLSSLAADARTRAGVRVGSREQDALAEGIRRTWAWPEIAALSASVLAVVLAVVL</sequence>
<evidence type="ECO:0000313" key="3">
    <source>
        <dbReference type="Proteomes" id="UP001589750"/>
    </source>
</evidence>
<dbReference type="EMBL" id="JBHMDG010000007">
    <property type="protein sequence ID" value="MFB9312589.1"/>
    <property type="molecule type" value="Genomic_DNA"/>
</dbReference>
<protein>
    <recommendedName>
        <fullName evidence="4">PH domain-containing protein</fullName>
    </recommendedName>
</protein>
<reference evidence="2 3" key="1">
    <citation type="submission" date="2024-09" db="EMBL/GenBank/DDBJ databases">
        <authorList>
            <person name="Sun Q."/>
            <person name="Mori K."/>
        </authorList>
    </citation>
    <scope>NUCLEOTIDE SEQUENCE [LARGE SCALE GENOMIC DNA]</scope>
    <source>
        <strain evidence="2 3">JCM 9626</strain>
    </source>
</reference>
<organism evidence="2 3">
    <name type="scientific">Nocardioides plantarum</name>
    <dbReference type="NCBI Taxonomy" id="29299"/>
    <lineage>
        <taxon>Bacteria</taxon>
        <taxon>Bacillati</taxon>
        <taxon>Actinomycetota</taxon>
        <taxon>Actinomycetes</taxon>
        <taxon>Propionibacteriales</taxon>
        <taxon>Nocardioidaceae</taxon>
        <taxon>Nocardioides</taxon>
    </lineage>
</organism>
<keyword evidence="3" id="KW-1185">Reference proteome</keyword>
<comment type="caution">
    <text evidence="2">The sequence shown here is derived from an EMBL/GenBank/DDBJ whole genome shotgun (WGS) entry which is preliminary data.</text>
</comment>
<evidence type="ECO:0008006" key="4">
    <source>
        <dbReference type="Google" id="ProtNLM"/>
    </source>
</evidence>
<keyword evidence="1" id="KW-0472">Membrane</keyword>
<keyword evidence="1" id="KW-0812">Transmembrane</keyword>
<feature type="transmembrane region" description="Helical" evidence="1">
    <location>
        <begin position="17"/>
        <end position="37"/>
    </location>
</feature>
<evidence type="ECO:0000313" key="2">
    <source>
        <dbReference type="EMBL" id="MFB9312589.1"/>
    </source>
</evidence>
<accession>A0ABV5K757</accession>
<gene>
    <name evidence="2" type="ORF">ACFFRI_05985</name>
</gene>
<name>A0ABV5K757_9ACTN</name>
<keyword evidence="1" id="KW-1133">Transmembrane helix</keyword>
<feature type="transmembrane region" description="Helical" evidence="1">
    <location>
        <begin position="43"/>
        <end position="63"/>
    </location>
</feature>